<keyword evidence="1" id="KW-0472">Membrane</keyword>
<name>A0A377YD16_KLEPN</name>
<gene>
    <name evidence="2" type="ORF">NCTC5051_04409</name>
    <name evidence="3" type="ORF">NCTC5053_05284</name>
</gene>
<accession>A0A377YD16</accession>
<evidence type="ECO:0000256" key="1">
    <source>
        <dbReference type="SAM" id="Phobius"/>
    </source>
</evidence>
<keyword evidence="1" id="KW-0812">Transmembrane</keyword>
<evidence type="ECO:0000313" key="2">
    <source>
        <dbReference type="EMBL" id="STU53355.1"/>
    </source>
</evidence>
<dbReference type="AlphaFoldDB" id="A0A377YD16"/>
<dbReference type="EMBL" id="UGLU01000001">
    <property type="protein sequence ID" value="STU53355.1"/>
    <property type="molecule type" value="Genomic_DNA"/>
</dbReference>
<evidence type="ECO:0000313" key="3">
    <source>
        <dbReference type="EMBL" id="STV51861.1"/>
    </source>
</evidence>
<dbReference type="Proteomes" id="UP000254141">
    <property type="component" value="Unassembled WGS sequence"/>
</dbReference>
<evidence type="ECO:0000313" key="5">
    <source>
        <dbReference type="Proteomes" id="UP000254387"/>
    </source>
</evidence>
<sequence>MDLQAWDNIISIASNVVTALGVVGGVVFGGSKLKDYLDVKKNDVAFQTALALYDEFDALRKKHLKIRVNINVILNHMDESFEGQHPITANKYFELQRLGIDSLDDSLSITRLVIKVDNFNTLFNTELHDKIIKISDLTNSISKNLDNFFNLTLNSLKNRVVQDSDIDKAHTLCEEYEELTLQCHELCSDIKEVKFKDFCKFT</sequence>
<feature type="transmembrane region" description="Helical" evidence="1">
    <location>
        <begin position="12"/>
        <end position="31"/>
    </location>
</feature>
<dbReference type="Proteomes" id="UP000254387">
    <property type="component" value="Unassembled WGS sequence"/>
</dbReference>
<proteinExistence type="predicted"/>
<reference evidence="4 5" key="1">
    <citation type="submission" date="2018-06" db="EMBL/GenBank/DDBJ databases">
        <authorList>
            <consortium name="Pathogen Informatics"/>
            <person name="Doyle S."/>
        </authorList>
    </citation>
    <scope>NUCLEOTIDE SEQUENCE [LARGE SCALE GENOMIC DNA]</scope>
    <source>
        <strain evidence="2 4">NCTC5051</strain>
        <strain evidence="3 5">NCTC5053</strain>
    </source>
</reference>
<dbReference type="EMBL" id="UGMN01000004">
    <property type="protein sequence ID" value="STV51861.1"/>
    <property type="molecule type" value="Genomic_DNA"/>
</dbReference>
<keyword evidence="1" id="KW-1133">Transmembrane helix</keyword>
<protein>
    <submittedName>
        <fullName evidence="2">Uncharacterized protein</fullName>
    </submittedName>
</protein>
<organism evidence="2 4">
    <name type="scientific">Klebsiella pneumoniae</name>
    <dbReference type="NCBI Taxonomy" id="573"/>
    <lineage>
        <taxon>Bacteria</taxon>
        <taxon>Pseudomonadati</taxon>
        <taxon>Pseudomonadota</taxon>
        <taxon>Gammaproteobacteria</taxon>
        <taxon>Enterobacterales</taxon>
        <taxon>Enterobacteriaceae</taxon>
        <taxon>Klebsiella/Raoultella group</taxon>
        <taxon>Klebsiella</taxon>
        <taxon>Klebsiella pneumoniae complex</taxon>
    </lineage>
</organism>
<evidence type="ECO:0000313" key="4">
    <source>
        <dbReference type="Proteomes" id="UP000254141"/>
    </source>
</evidence>